<protein>
    <submittedName>
        <fullName evidence="1">Uncharacterized protein</fullName>
    </submittedName>
</protein>
<keyword evidence="2" id="KW-1185">Reference proteome</keyword>
<reference evidence="1 2" key="1">
    <citation type="submission" date="2018-11" db="EMBL/GenBank/DDBJ databases">
        <authorList>
            <consortium name="Pathogen Informatics"/>
        </authorList>
    </citation>
    <scope>NUCLEOTIDE SEQUENCE [LARGE SCALE GENOMIC DNA]</scope>
    <source>
        <strain evidence="1 2">NCTC10913</strain>
    </source>
</reference>
<proteinExistence type="predicted"/>
<dbReference type="RefSeq" id="WP_125148822.1">
    <property type="nucleotide sequence ID" value="NZ_UYIN01000008.1"/>
</dbReference>
<evidence type="ECO:0000313" key="1">
    <source>
        <dbReference type="EMBL" id="VDG72166.1"/>
    </source>
</evidence>
<name>A0ABY6SU97_9CLOT</name>
<gene>
    <name evidence="1" type="ORF">NCTC10913_02509</name>
</gene>
<comment type="caution">
    <text evidence="1">The sequence shown here is derived from an EMBL/GenBank/DDBJ whole genome shotgun (WGS) entry which is preliminary data.</text>
</comment>
<sequence length="371" mass="42947">MAKQDHSAGTYSMLNADEKRLLDAEKQYMDELYLILNGSRFKSKLSSMFIELDRNKAKIIEDYSGINIINNPAERLVTYCIYEEFFHQKLLGNPLYKTVEFYPMPECGDLGIELEEVVLSIEVKTICITTNASDLGYLPFRRNQTSFENVCDYSQCDPNTKYTPQFRIKGNIEQFFGTKPILTYVVELVYSFDKSNAIVSNFELYRGPRKDGISTINLFCVPNGYLSRLFKKNIFQNVKAYEYYPDKGYYEMIKIDVKSYPTKQSCLSNIVETYKFIRANYAAKVTTAWKEANVTNYIAFIDTANIGKEFHESSGKLWILAEKEDSAKIKRPVLRPVKAPNGCRIDWKNNLVERYDSTNARWDGVRHITVI</sequence>
<evidence type="ECO:0000313" key="2">
    <source>
        <dbReference type="Proteomes" id="UP000277570"/>
    </source>
</evidence>
<dbReference type="EMBL" id="UYIN01000008">
    <property type="protein sequence ID" value="VDG72166.1"/>
    <property type="molecule type" value="Genomic_DNA"/>
</dbReference>
<organism evidence="1 2">
    <name type="scientific">Clostridium carnis</name>
    <dbReference type="NCBI Taxonomy" id="1530"/>
    <lineage>
        <taxon>Bacteria</taxon>
        <taxon>Bacillati</taxon>
        <taxon>Bacillota</taxon>
        <taxon>Clostridia</taxon>
        <taxon>Eubacteriales</taxon>
        <taxon>Clostridiaceae</taxon>
        <taxon>Clostridium</taxon>
    </lineage>
</organism>
<accession>A0ABY6SU97</accession>
<dbReference type="Proteomes" id="UP000277570">
    <property type="component" value="Unassembled WGS sequence"/>
</dbReference>